<sequence>MARSDMTADTPVDHQVSTQQLRDAFARLPAGVTVLTTYASGEPCGMTASAVCSLSLDPPLALVAVANTSRTLARIRTHRAFGVNVLGAGQAPLAERFARSADSPGERFTGLAYDRIAAVPILRGAIAWVACEVRHTYPGGDHTILTGLVRSAGHTSGAPLIWHERGFTAL</sequence>
<dbReference type="SUPFAM" id="SSF50475">
    <property type="entry name" value="FMN-binding split barrel"/>
    <property type="match status" value="1"/>
</dbReference>
<keyword evidence="4" id="KW-1185">Reference proteome</keyword>
<protein>
    <submittedName>
        <fullName evidence="3">Oxidoreductase</fullName>
    </submittedName>
</protein>
<dbReference type="InterPro" id="IPR050268">
    <property type="entry name" value="NADH-dep_flavin_reductase"/>
</dbReference>
<dbReference type="Pfam" id="PF01613">
    <property type="entry name" value="Flavin_Reduct"/>
    <property type="match status" value="1"/>
</dbReference>
<accession>A0A918Q1B0</accession>
<reference evidence="3" key="2">
    <citation type="submission" date="2020-09" db="EMBL/GenBank/DDBJ databases">
        <authorList>
            <person name="Sun Q."/>
            <person name="Ohkuma M."/>
        </authorList>
    </citation>
    <scope>NUCLEOTIDE SEQUENCE</scope>
    <source>
        <strain evidence="3">JCM 4815</strain>
    </source>
</reference>
<dbReference type="PANTHER" id="PTHR30466">
    <property type="entry name" value="FLAVIN REDUCTASE"/>
    <property type="match status" value="1"/>
</dbReference>
<dbReference type="InterPro" id="IPR002563">
    <property type="entry name" value="Flavin_Rdtase-like_dom"/>
</dbReference>
<evidence type="ECO:0000256" key="1">
    <source>
        <dbReference type="ARBA" id="ARBA00023002"/>
    </source>
</evidence>
<dbReference type="SMART" id="SM00903">
    <property type="entry name" value="Flavin_Reduct"/>
    <property type="match status" value="1"/>
</dbReference>
<gene>
    <name evidence="3" type="ORF">GCM10010365_57590</name>
</gene>
<dbReference type="PANTHER" id="PTHR30466:SF1">
    <property type="entry name" value="FMN REDUCTASE (NADH) RUTF"/>
    <property type="match status" value="1"/>
</dbReference>
<dbReference type="EMBL" id="BMVW01000014">
    <property type="protein sequence ID" value="GGZ29699.1"/>
    <property type="molecule type" value="Genomic_DNA"/>
</dbReference>
<reference evidence="3" key="1">
    <citation type="journal article" date="2014" name="Int. J. Syst. Evol. Microbiol.">
        <title>Complete genome sequence of Corynebacterium casei LMG S-19264T (=DSM 44701T), isolated from a smear-ripened cheese.</title>
        <authorList>
            <consortium name="US DOE Joint Genome Institute (JGI-PGF)"/>
            <person name="Walter F."/>
            <person name="Albersmeier A."/>
            <person name="Kalinowski J."/>
            <person name="Ruckert C."/>
        </authorList>
    </citation>
    <scope>NUCLEOTIDE SEQUENCE</scope>
    <source>
        <strain evidence="3">JCM 4815</strain>
    </source>
</reference>
<evidence type="ECO:0000259" key="2">
    <source>
        <dbReference type="SMART" id="SM00903"/>
    </source>
</evidence>
<evidence type="ECO:0000313" key="4">
    <source>
        <dbReference type="Proteomes" id="UP000622166"/>
    </source>
</evidence>
<organism evidence="3 4">
    <name type="scientific">Streptomyces poonensis</name>
    <dbReference type="NCBI Taxonomy" id="68255"/>
    <lineage>
        <taxon>Bacteria</taxon>
        <taxon>Bacillati</taxon>
        <taxon>Actinomycetota</taxon>
        <taxon>Actinomycetes</taxon>
        <taxon>Kitasatosporales</taxon>
        <taxon>Streptomycetaceae</taxon>
        <taxon>Streptomyces</taxon>
    </lineage>
</organism>
<keyword evidence="1" id="KW-0560">Oxidoreductase</keyword>
<dbReference type="GO" id="GO:0006208">
    <property type="term" value="P:pyrimidine nucleobase catabolic process"/>
    <property type="evidence" value="ECO:0007669"/>
    <property type="project" value="TreeGrafter"/>
</dbReference>
<dbReference type="AlphaFoldDB" id="A0A918Q1B0"/>
<dbReference type="GO" id="GO:0042602">
    <property type="term" value="F:riboflavin reductase (NADPH) activity"/>
    <property type="evidence" value="ECO:0007669"/>
    <property type="project" value="TreeGrafter"/>
</dbReference>
<comment type="caution">
    <text evidence="3">The sequence shown here is derived from an EMBL/GenBank/DDBJ whole genome shotgun (WGS) entry which is preliminary data.</text>
</comment>
<dbReference type="InterPro" id="IPR012349">
    <property type="entry name" value="Split_barrel_FMN-bd"/>
</dbReference>
<dbReference type="Gene3D" id="2.30.110.10">
    <property type="entry name" value="Electron Transport, Fmn-binding Protein, Chain A"/>
    <property type="match status" value="1"/>
</dbReference>
<dbReference type="RefSeq" id="WP_229859539.1">
    <property type="nucleotide sequence ID" value="NZ_BMVW01000014.1"/>
</dbReference>
<feature type="domain" description="Flavin reductase like" evidence="2">
    <location>
        <begin position="25"/>
        <end position="169"/>
    </location>
</feature>
<name>A0A918Q1B0_9ACTN</name>
<dbReference type="GO" id="GO:0010181">
    <property type="term" value="F:FMN binding"/>
    <property type="evidence" value="ECO:0007669"/>
    <property type="project" value="InterPro"/>
</dbReference>
<evidence type="ECO:0000313" key="3">
    <source>
        <dbReference type="EMBL" id="GGZ29699.1"/>
    </source>
</evidence>
<proteinExistence type="predicted"/>
<dbReference type="Proteomes" id="UP000622166">
    <property type="component" value="Unassembled WGS sequence"/>
</dbReference>